<sequence length="119" mass="13424">MHIYTRFALSFRSWHRRMTPEGSDQWGACAALTMFELLNLFSLSLGLALFVPNWLYMSLLAACGVSIYVVNRRILDAYPAPPHARWSDNVPGLGEYPAVYSYLFLSFALLAACILVRTS</sequence>
<proteinExistence type="predicted"/>
<feature type="transmembrane region" description="Helical" evidence="1">
    <location>
        <begin position="26"/>
        <end position="51"/>
    </location>
</feature>
<keyword evidence="1" id="KW-0472">Membrane</keyword>
<comment type="caution">
    <text evidence="2">The sequence shown here is derived from an EMBL/GenBank/DDBJ whole genome shotgun (WGS) entry which is preliminary data.</text>
</comment>
<dbReference type="EMBL" id="JADLZT010000002">
    <property type="protein sequence ID" value="MBF6023302.1"/>
    <property type="molecule type" value="Genomic_DNA"/>
</dbReference>
<accession>A0ABS0B6J7</accession>
<keyword evidence="3" id="KW-1185">Reference proteome</keyword>
<evidence type="ECO:0000313" key="3">
    <source>
        <dbReference type="Proteomes" id="UP001429984"/>
    </source>
</evidence>
<reference evidence="2 3" key="1">
    <citation type="submission" date="2020-11" db="EMBL/GenBank/DDBJ databases">
        <title>Draft Genome Sequence and Secondary Metabolite Biosynthetic Potential of the Lysobacter niastensis Type strain DSM 18481.</title>
        <authorList>
            <person name="Turrini P."/>
            <person name="Artuso I."/>
            <person name="Tescari M."/>
            <person name="Lugli G.A."/>
            <person name="Frangipani E."/>
            <person name="Ventura M."/>
            <person name="Visca P."/>
        </authorList>
    </citation>
    <scope>NUCLEOTIDE SEQUENCE [LARGE SCALE GENOMIC DNA]</scope>
    <source>
        <strain evidence="2 3">DSM 18481</strain>
    </source>
</reference>
<organism evidence="2 3">
    <name type="scientific">Lysobacter niastensis</name>
    <dbReference type="NCBI Taxonomy" id="380629"/>
    <lineage>
        <taxon>Bacteria</taxon>
        <taxon>Pseudomonadati</taxon>
        <taxon>Pseudomonadota</taxon>
        <taxon>Gammaproteobacteria</taxon>
        <taxon>Lysobacterales</taxon>
        <taxon>Lysobacteraceae</taxon>
        <taxon>Lysobacter</taxon>
    </lineage>
</organism>
<dbReference type="RefSeq" id="WP_194929892.1">
    <property type="nucleotide sequence ID" value="NZ_JADLZT010000002.1"/>
</dbReference>
<name>A0ABS0B6J7_9GAMM</name>
<keyword evidence="1" id="KW-1133">Transmembrane helix</keyword>
<keyword evidence="1" id="KW-0812">Transmembrane</keyword>
<gene>
    <name evidence="2" type="ORF">IU514_04575</name>
</gene>
<dbReference type="Proteomes" id="UP001429984">
    <property type="component" value="Unassembled WGS sequence"/>
</dbReference>
<evidence type="ECO:0000313" key="2">
    <source>
        <dbReference type="EMBL" id="MBF6023302.1"/>
    </source>
</evidence>
<evidence type="ECO:0000256" key="1">
    <source>
        <dbReference type="SAM" id="Phobius"/>
    </source>
</evidence>
<feature type="transmembrane region" description="Helical" evidence="1">
    <location>
        <begin position="99"/>
        <end position="116"/>
    </location>
</feature>
<protein>
    <submittedName>
        <fullName evidence="2">Uncharacterized protein</fullName>
    </submittedName>
</protein>